<dbReference type="OrthoDB" id="696504at2759"/>
<evidence type="ECO:0000256" key="1">
    <source>
        <dbReference type="SAM" id="MobiDB-lite"/>
    </source>
</evidence>
<feature type="region of interest" description="Disordered" evidence="1">
    <location>
        <begin position="1"/>
        <end position="35"/>
    </location>
</feature>
<gene>
    <name evidence="2" type="ORF">F0562_025819</name>
</gene>
<dbReference type="Proteomes" id="UP000325577">
    <property type="component" value="Linkage Group LG14"/>
</dbReference>
<protein>
    <submittedName>
        <fullName evidence="2">Uncharacterized protein</fullName>
    </submittedName>
</protein>
<dbReference type="PANTHER" id="PTHR34120">
    <property type="entry name" value="EXPRESSED PROTEIN"/>
    <property type="match status" value="1"/>
</dbReference>
<evidence type="ECO:0000313" key="3">
    <source>
        <dbReference type="Proteomes" id="UP000325577"/>
    </source>
</evidence>
<name>A0A5J5BBJ4_9ASTE</name>
<proteinExistence type="predicted"/>
<dbReference type="AlphaFoldDB" id="A0A5J5BBJ4"/>
<evidence type="ECO:0000313" key="2">
    <source>
        <dbReference type="EMBL" id="KAA8539127.1"/>
    </source>
</evidence>
<organism evidence="2 3">
    <name type="scientific">Nyssa sinensis</name>
    <dbReference type="NCBI Taxonomy" id="561372"/>
    <lineage>
        <taxon>Eukaryota</taxon>
        <taxon>Viridiplantae</taxon>
        <taxon>Streptophyta</taxon>
        <taxon>Embryophyta</taxon>
        <taxon>Tracheophyta</taxon>
        <taxon>Spermatophyta</taxon>
        <taxon>Magnoliopsida</taxon>
        <taxon>eudicotyledons</taxon>
        <taxon>Gunneridae</taxon>
        <taxon>Pentapetalae</taxon>
        <taxon>asterids</taxon>
        <taxon>Cornales</taxon>
        <taxon>Nyssaceae</taxon>
        <taxon>Nyssa</taxon>
    </lineage>
</organism>
<dbReference type="PANTHER" id="PTHR34120:SF15">
    <property type="entry name" value="CALCIUM_CALMODULIN PROTEIN KINASE"/>
    <property type="match status" value="1"/>
</dbReference>
<reference evidence="2 3" key="1">
    <citation type="submission" date="2019-09" db="EMBL/GenBank/DDBJ databases">
        <title>A chromosome-level genome assembly of the Chinese tupelo Nyssa sinensis.</title>
        <authorList>
            <person name="Yang X."/>
            <person name="Kang M."/>
            <person name="Yang Y."/>
            <person name="Xiong H."/>
            <person name="Wang M."/>
            <person name="Zhang Z."/>
            <person name="Wang Z."/>
            <person name="Wu H."/>
            <person name="Ma T."/>
            <person name="Liu J."/>
            <person name="Xi Z."/>
        </authorList>
    </citation>
    <scope>NUCLEOTIDE SEQUENCE [LARGE SCALE GENOMIC DNA]</scope>
    <source>
        <strain evidence="2">J267</strain>
        <tissue evidence="2">Leaf</tissue>
    </source>
</reference>
<dbReference type="EMBL" id="CM018037">
    <property type="protein sequence ID" value="KAA8539127.1"/>
    <property type="molecule type" value="Genomic_DNA"/>
</dbReference>
<accession>A0A5J5BBJ4</accession>
<feature type="compositionally biased region" description="Polar residues" evidence="1">
    <location>
        <begin position="1"/>
        <end position="21"/>
    </location>
</feature>
<keyword evidence="3" id="KW-1185">Reference proteome</keyword>
<sequence>MPPQADLSNPISTYGDGQQSFSDDEVDSDPPDLPPESFWVSKEYELDWLDRNSFVQRKGSTKVIFSGNLNFTPNRNSYSSSQFSMNSKSRTSIIGLPTSQISCFADGILQRSCKPGNVPLLRCRSKPGERPFVQVSQPGSPKVSCMEKVRSRKGIGRRTRVWAKFKAVFRTGLKASRVGNKESAEFIEPEVC</sequence>